<reference evidence="1" key="2">
    <citation type="submission" date="2011-02" db="EMBL/GenBank/DDBJ databases">
        <authorList>
            <person name="MacLean D."/>
        </authorList>
    </citation>
    <scope>NUCLEOTIDE SEQUENCE</scope>
</reference>
<dbReference type="HOGENOM" id="CLU_2101474_0_0_1"/>
<dbReference type="EMBL" id="FR824279">
    <property type="protein sequence ID" value="CCA24338.1"/>
    <property type="molecule type" value="Genomic_DNA"/>
</dbReference>
<accession>F0WSL2</accession>
<sequence length="116" mass="13144">MQMMGGQLLQLKHHKNIVRCYVVSAHTVQYHLQYTPSSLIDTSSKFCTPSESLIRHQQSTTMVPEQGLFSPTGITNHEVNTLLKKRSKNSLYSARQWSVNKVLFSPTGINFSSFLT</sequence>
<organism evidence="1">
    <name type="scientific">Albugo laibachii Nc14</name>
    <dbReference type="NCBI Taxonomy" id="890382"/>
    <lineage>
        <taxon>Eukaryota</taxon>
        <taxon>Sar</taxon>
        <taxon>Stramenopiles</taxon>
        <taxon>Oomycota</taxon>
        <taxon>Peronosporomycetes</taxon>
        <taxon>Albuginales</taxon>
        <taxon>Albuginaceae</taxon>
        <taxon>Albugo</taxon>
    </lineage>
</organism>
<evidence type="ECO:0000313" key="1">
    <source>
        <dbReference type="EMBL" id="CCA24338.1"/>
    </source>
</evidence>
<reference evidence="1" key="1">
    <citation type="journal article" date="2011" name="PLoS Biol.">
        <title>Gene gain and loss during evolution of obligate parasitism in the white rust pathogen of Arabidopsis thaliana.</title>
        <authorList>
            <person name="Kemen E."/>
            <person name="Gardiner A."/>
            <person name="Schultz-Larsen T."/>
            <person name="Kemen A.C."/>
            <person name="Balmuth A.L."/>
            <person name="Robert-Seilaniantz A."/>
            <person name="Bailey K."/>
            <person name="Holub E."/>
            <person name="Studholme D.J."/>
            <person name="Maclean D."/>
            <person name="Jones J.D."/>
        </authorList>
    </citation>
    <scope>NUCLEOTIDE SEQUENCE</scope>
</reference>
<proteinExistence type="predicted"/>
<name>F0WSL2_9STRA</name>
<dbReference type="AlphaFoldDB" id="F0WSL2"/>
<protein>
    <submittedName>
        <fullName evidence="1">AlNc14C234G9356 protein</fullName>
    </submittedName>
</protein>
<gene>
    <name evidence="1" type="primary">AlNc14C234G9356</name>
    <name evidence="1" type="ORF">ALNC14_104820</name>
</gene>